<dbReference type="NCBIfam" id="TIGR00242">
    <property type="entry name" value="division/cell wall cluster transcriptional repressor MraZ"/>
    <property type="match status" value="1"/>
</dbReference>
<dbReference type="InterPro" id="IPR003444">
    <property type="entry name" value="MraZ"/>
</dbReference>
<feature type="domain" description="SpoVT-AbrB" evidence="8">
    <location>
        <begin position="77"/>
        <end position="120"/>
    </location>
</feature>
<evidence type="ECO:0000256" key="6">
    <source>
        <dbReference type="ARBA" id="ARBA00023163"/>
    </source>
</evidence>
<dbReference type="SUPFAM" id="SSF89447">
    <property type="entry name" value="AbrB/MazE/MraZ-like"/>
    <property type="match status" value="1"/>
</dbReference>
<evidence type="ECO:0000313" key="10">
    <source>
        <dbReference type="Proteomes" id="UP000176992"/>
    </source>
</evidence>
<dbReference type="PROSITE" id="PS51740">
    <property type="entry name" value="SPOVT_ABRB"/>
    <property type="match status" value="2"/>
</dbReference>
<accession>A0A1F5YFK8</accession>
<comment type="subunit">
    <text evidence="7">Forms oligomers.</text>
</comment>
<dbReference type="CDD" id="cd16321">
    <property type="entry name" value="MraZ_C"/>
    <property type="match status" value="1"/>
</dbReference>
<evidence type="ECO:0000256" key="1">
    <source>
        <dbReference type="ARBA" id="ARBA00013860"/>
    </source>
</evidence>
<dbReference type="PANTHER" id="PTHR34701:SF1">
    <property type="entry name" value="TRANSCRIPTIONAL REGULATOR MRAZ"/>
    <property type="match status" value="1"/>
</dbReference>
<dbReference type="Pfam" id="PF02381">
    <property type="entry name" value="MraZ"/>
    <property type="match status" value="2"/>
</dbReference>
<dbReference type="InterPro" id="IPR035644">
    <property type="entry name" value="MraZ_C"/>
</dbReference>
<dbReference type="InterPro" id="IPR035642">
    <property type="entry name" value="MraZ_N"/>
</dbReference>
<dbReference type="CDD" id="cd16320">
    <property type="entry name" value="MraZ_N"/>
    <property type="match status" value="1"/>
</dbReference>
<keyword evidence="5 7" id="KW-0238">DNA-binding</keyword>
<evidence type="ECO:0000256" key="7">
    <source>
        <dbReference type="HAMAP-Rule" id="MF_01008"/>
    </source>
</evidence>
<evidence type="ECO:0000313" key="9">
    <source>
        <dbReference type="EMBL" id="OGF98978.1"/>
    </source>
</evidence>
<comment type="subcellular location">
    <subcellularLocation>
        <location evidence="7">Cytoplasm</location>
        <location evidence="7">Nucleoid</location>
    </subcellularLocation>
</comment>
<dbReference type="InterPro" id="IPR037914">
    <property type="entry name" value="SpoVT-AbrB_sf"/>
</dbReference>
<dbReference type="AlphaFoldDB" id="A0A1F5YFK8"/>
<name>A0A1F5YFK8_9BACT</name>
<dbReference type="InterPro" id="IPR020603">
    <property type="entry name" value="MraZ_dom"/>
</dbReference>
<organism evidence="9 10">
    <name type="scientific">Candidatus Glassbacteria bacterium GWA2_58_10</name>
    <dbReference type="NCBI Taxonomy" id="1817865"/>
    <lineage>
        <taxon>Bacteria</taxon>
        <taxon>Candidatus Glassiibacteriota</taxon>
    </lineage>
</organism>
<evidence type="ECO:0000256" key="5">
    <source>
        <dbReference type="ARBA" id="ARBA00023125"/>
    </source>
</evidence>
<dbReference type="InterPro" id="IPR038619">
    <property type="entry name" value="MraZ_sf"/>
</dbReference>
<protein>
    <recommendedName>
        <fullName evidence="1 7">Transcriptional regulator MraZ</fullName>
    </recommendedName>
</protein>
<evidence type="ECO:0000256" key="4">
    <source>
        <dbReference type="ARBA" id="ARBA00023015"/>
    </source>
</evidence>
<dbReference type="GO" id="GO:0005737">
    <property type="term" value="C:cytoplasm"/>
    <property type="evidence" value="ECO:0007669"/>
    <property type="project" value="UniProtKB-UniRule"/>
</dbReference>
<keyword evidence="2 7" id="KW-0963">Cytoplasm</keyword>
<reference evidence="9 10" key="1">
    <citation type="journal article" date="2016" name="Nat. Commun.">
        <title>Thousands of microbial genomes shed light on interconnected biogeochemical processes in an aquifer system.</title>
        <authorList>
            <person name="Anantharaman K."/>
            <person name="Brown C.T."/>
            <person name="Hug L.A."/>
            <person name="Sharon I."/>
            <person name="Castelle C.J."/>
            <person name="Probst A.J."/>
            <person name="Thomas B.C."/>
            <person name="Singh A."/>
            <person name="Wilkins M.J."/>
            <person name="Karaoz U."/>
            <person name="Brodie E.L."/>
            <person name="Williams K.H."/>
            <person name="Hubbard S.S."/>
            <person name="Banfield J.F."/>
        </authorList>
    </citation>
    <scope>NUCLEOTIDE SEQUENCE [LARGE SCALE GENOMIC DNA]</scope>
</reference>
<dbReference type="PANTHER" id="PTHR34701">
    <property type="entry name" value="TRANSCRIPTIONAL REGULATOR MRAZ"/>
    <property type="match status" value="1"/>
</dbReference>
<dbReference type="Gene3D" id="3.40.1550.20">
    <property type="entry name" value="Transcriptional regulator MraZ domain"/>
    <property type="match status" value="1"/>
</dbReference>
<dbReference type="EMBL" id="MFIV01000051">
    <property type="protein sequence ID" value="OGF98978.1"/>
    <property type="molecule type" value="Genomic_DNA"/>
</dbReference>
<dbReference type="GO" id="GO:0009295">
    <property type="term" value="C:nucleoid"/>
    <property type="evidence" value="ECO:0007669"/>
    <property type="project" value="UniProtKB-SubCell"/>
</dbReference>
<dbReference type="HAMAP" id="MF_01008">
    <property type="entry name" value="MraZ"/>
    <property type="match status" value="1"/>
</dbReference>
<dbReference type="GO" id="GO:0003700">
    <property type="term" value="F:DNA-binding transcription factor activity"/>
    <property type="evidence" value="ECO:0007669"/>
    <property type="project" value="UniProtKB-UniRule"/>
</dbReference>
<sequence>MKHWGRVTNSLDSKGRVSLPPRFRVAGVESYVLNRGLDGCLYLYTPEQYEKTLETLHNLPGNKKNLRFFMREWTKHTTDVVPDKQNRILISKELLELAGLKKEVIFQGANERVEIWDPERQEQYTRRFHEEQALTFEDIAEIFD</sequence>
<keyword evidence="6 7" id="KW-0804">Transcription</keyword>
<dbReference type="GO" id="GO:2000143">
    <property type="term" value="P:negative regulation of DNA-templated transcription initiation"/>
    <property type="evidence" value="ECO:0007669"/>
    <property type="project" value="TreeGrafter"/>
</dbReference>
<evidence type="ECO:0000256" key="2">
    <source>
        <dbReference type="ARBA" id="ARBA00022490"/>
    </source>
</evidence>
<keyword evidence="4 7" id="KW-0805">Transcription regulation</keyword>
<dbReference type="GO" id="GO:0000976">
    <property type="term" value="F:transcription cis-regulatory region binding"/>
    <property type="evidence" value="ECO:0007669"/>
    <property type="project" value="TreeGrafter"/>
</dbReference>
<evidence type="ECO:0000256" key="3">
    <source>
        <dbReference type="ARBA" id="ARBA00022737"/>
    </source>
</evidence>
<comment type="similarity">
    <text evidence="7">Belongs to the MraZ family.</text>
</comment>
<keyword evidence="3" id="KW-0677">Repeat</keyword>
<gene>
    <name evidence="7" type="primary">mraZ</name>
    <name evidence="9" type="ORF">A2Z86_08595</name>
</gene>
<dbReference type="Proteomes" id="UP000176992">
    <property type="component" value="Unassembled WGS sequence"/>
</dbReference>
<evidence type="ECO:0000259" key="8">
    <source>
        <dbReference type="PROSITE" id="PS51740"/>
    </source>
</evidence>
<proteinExistence type="inferred from homology"/>
<feature type="domain" description="SpoVT-AbrB" evidence="8">
    <location>
        <begin position="6"/>
        <end position="48"/>
    </location>
</feature>
<comment type="caution">
    <text evidence="9">The sequence shown here is derived from an EMBL/GenBank/DDBJ whole genome shotgun (WGS) entry which is preliminary data.</text>
</comment>
<dbReference type="InterPro" id="IPR007159">
    <property type="entry name" value="SpoVT-AbrB_dom"/>
</dbReference>